<dbReference type="InterPro" id="IPR011549">
    <property type="entry name" value="RibD_C"/>
</dbReference>
<organism evidence="16 17">
    <name type="scientific">Saccharibacillus kuerlensis</name>
    <dbReference type="NCBI Taxonomy" id="459527"/>
    <lineage>
        <taxon>Bacteria</taxon>
        <taxon>Bacillati</taxon>
        <taxon>Bacillota</taxon>
        <taxon>Bacilli</taxon>
        <taxon>Bacillales</taxon>
        <taxon>Paenibacillaceae</taxon>
        <taxon>Saccharibacillus</taxon>
    </lineage>
</organism>
<dbReference type="Gene3D" id="3.40.430.10">
    <property type="entry name" value="Dihydrofolate Reductase, subunit A"/>
    <property type="match status" value="1"/>
</dbReference>
<evidence type="ECO:0000256" key="10">
    <source>
        <dbReference type="ARBA" id="ARBA00023002"/>
    </source>
</evidence>
<evidence type="ECO:0000256" key="1">
    <source>
        <dbReference type="ARBA" id="ARBA00002151"/>
    </source>
</evidence>
<dbReference type="Pfam" id="PF01872">
    <property type="entry name" value="RibD_C"/>
    <property type="match status" value="1"/>
</dbReference>
<dbReference type="InterPro" id="IPR050765">
    <property type="entry name" value="Riboflavin_Biosynth_HTPR"/>
</dbReference>
<feature type="domain" description="CMP/dCMP-type deaminase" evidence="15">
    <location>
        <begin position="5"/>
        <end position="127"/>
    </location>
</feature>
<dbReference type="EC" id="3.5.4.26" evidence="14"/>
<evidence type="ECO:0000256" key="11">
    <source>
        <dbReference type="ARBA" id="ARBA00023268"/>
    </source>
</evidence>
<evidence type="ECO:0000313" key="17">
    <source>
        <dbReference type="Proteomes" id="UP000606653"/>
    </source>
</evidence>
<keyword evidence="6 14" id="KW-0686">Riboflavin biosynthesis</keyword>
<comment type="catalytic activity">
    <reaction evidence="13 14">
        <text>2,5-diamino-6-hydroxy-4-(5-phosphoribosylamino)-pyrimidine + H2O + H(+) = 5-amino-6-(5-phospho-D-ribosylamino)uracil + NH4(+)</text>
        <dbReference type="Rhea" id="RHEA:21868"/>
        <dbReference type="ChEBI" id="CHEBI:15377"/>
        <dbReference type="ChEBI" id="CHEBI:15378"/>
        <dbReference type="ChEBI" id="CHEBI:28938"/>
        <dbReference type="ChEBI" id="CHEBI:58453"/>
        <dbReference type="ChEBI" id="CHEBI:58614"/>
        <dbReference type="EC" id="3.5.4.26"/>
    </reaction>
</comment>
<keyword evidence="11" id="KW-0511">Multifunctional enzyme</keyword>
<keyword evidence="10 14" id="KW-0560">Oxidoreductase</keyword>
<evidence type="ECO:0000256" key="4">
    <source>
        <dbReference type="ARBA" id="ARBA00005259"/>
    </source>
</evidence>
<dbReference type="EMBL" id="BMLN01000009">
    <property type="protein sequence ID" value="GGO04746.1"/>
    <property type="molecule type" value="Genomic_DNA"/>
</dbReference>
<dbReference type="InterPro" id="IPR002734">
    <property type="entry name" value="RibDG_C"/>
</dbReference>
<dbReference type="InterPro" id="IPR024072">
    <property type="entry name" value="DHFR-like_dom_sf"/>
</dbReference>
<dbReference type="InterPro" id="IPR016192">
    <property type="entry name" value="APOBEC/CMP_deaminase_Zn-bd"/>
</dbReference>
<reference evidence="17" key="1">
    <citation type="journal article" date="2019" name="Int. J. Syst. Evol. Microbiol.">
        <title>The Global Catalogue of Microorganisms (GCM) 10K type strain sequencing project: providing services to taxonomists for standard genome sequencing and annotation.</title>
        <authorList>
            <consortium name="The Broad Institute Genomics Platform"/>
            <consortium name="The Broad Institute Genome Sequencing Center for Infectious Disease"/>
            <person name="Wu L."/>
            <person name="Ma J."/>
        </authorList>
    </citation>
    <scope>NUCLEOTIDE SEQUENCE [LARGE SCALE GENOMIC DNA]</scope>
    <source>
        <strain evidence="17">CGMCC 1.6964</strain>
    </source>
</reference>
<evidence type="ECO:0000256" key="2">
    <source>
        <dbReference type="ARBA" id="ARBA00004882"/>
    </source>
</evidence>
<keyword evidence="8 14" id="KW-0862">Zinc</keyword>
<dbReference type="CDD" id="cd01284">
    <property type="entry name" value="Riboflavin_deaminase-reductase"/>
    <property type="match status" value="1"/>
</dbReference>
<dbReference type="InterPro" id="IPR016193">
    <property type="entry name" value="Cytidine_deaminase-like"/>
</dbReference>
<keyword evidence="7 14" id="KW-0479">Metal-binding</keyword>
<dbReference type="InterPro" id="IPR002125">
    <property type="entry name" value="CMP_dCMP_dom"/>
</dbReference>
<comment type="similarity">
    <text evidence="4 14">In the N-terminal section; belongs to the cytidine and deoxycytidylate deaminase family.</text>
</comment>
<keyword evidence="17" id="KW-1185">Reference proteome</keyword>
<dbReference type="SUPFAM" id="SSF53927">
    <property type="entry name" value="Cytidine deaminase-like"/>
    <property type="match status" value="1"/>
</dbReference>
<protein>
    <recommendedName>
        <fullName evidence="14">Riboflavin biosynthesis protein RibD</fullName>
    </recommendedName>
    <domain>
        <recommendedName>
            <fullName evidence="14">Diaminohydroxyphosphoribosylaminopyrimidine deaminase</fullName>
            <shortName evidence="14">DRAP deaminase</shortName>
            <ecNumber evidence="14">3.5.4.26</ecNumber>
        </recommendedName>
        <alternativeName>
            <fullName evidence="14">Riboflavin-specific deaminase</fullName>
        </alternativeName>
    </domain>
    <domain>
        <recommendedName>
            <fullName evidence="14">5-amino-6-(5-phosphoribosylamino)uracil reductase</fullName>
            <ecNumber evidence="14">1.1.1.193</ecNumber>
        </recommendedName>
        <alternativeName>
            <fullName evidence="14">HTP reductase</fullName>
        </alternativeName>
    </domain>
</protein>
<sequence>MSEMSIHETYMRLALENARSAKGQTAPNPMVGSVIVNEGRIVGIGAHLKPGEPHAEIHALRMAGDHAKGGTIYVTLEPCSHHGRTGPCAEAVVRAGLSRVVIAAPDPNPLVAGRGVKILRDAGIEVIEGVLREESERLNEVFNRYIVSKRPFVTVKSATTLDGKIATRTSSSRWITSAEAREDVHRLRHESGAILVGVQTILHDDSQLTTRLPNGRNPLRVVLDSTLRIPEDARVITDGEAPTWIFTGSNADPAKRERLEAAGVRVIETDGERVNLEQVLDTLGSSEISSLLVEGGGQVNASFVEQGLADKLLLYMAPKLVGGKDAPTFLEGLGVGNMDEAFELDDLRVEQLGPDLKFEAYFRKG</sequence>
<dbReference type="EC" id="1.1.1.193" evidence="14"/>
<dbReference type="PANTHER" id="PTHR38011:SF7">
    <property type="entry name" value="2,5-DIAMINO-6-RIBOSYLAMINO-4(3H)-PYRIMIDINONE 5'-PHOSPHATE REDUCTASE"/>
    <property type="match status" value="1"/>
</dbReference>
<dbReference type="NCBIfam" id="TIGR00227">
    <property type="entry name" value="ribD_Cterm"/>
    <property type="match status" value="1"/>
</dbReference>
<keyword evidence="14" id="KW-0378">Hydrolase</keyword>
<comment type="cofactor">
    <cofactor evidence="14">
        <name>Zn(2+)</name>
        <dbReference type="ChEBI" id="CHEBI:29105"/>
    </cofactor>
    <text evidence="14">Binds 1 zinc ion.</text>
</comment>
<proteinExistence type="inferred from homology"/>
<name>A0ABQ2L8K0_9BACL</name>
<evidence type="ECO:0000256" key="14">
    <source>
        <dbReference type="PIRNR" id="PIRNR006769"/>
    </source>
</evidence>
<dbReference type="NCBIfam" id="TIGR00326">
    <property type="entry name" value="eubact_ribD"/>
    <property type="match status" value="1"/>
</dbReference>
<dbReference type="PROSITE" id="PS51747">
    <property type="entry name" value="CYT_DCMP_DEAMINASES_2"/>
    <property type="match status" value="1"/>
</dbReference>
<evidence type="ECO:0000256" key="7">
    <source>
        <dbReference type="ARBA" id="ARBA00022723"/>
    </source>
</evidence>
<evidence type="ECO:0000256" key="6">
    <source>
        <dbReference type="ARBA" id="ARBA00022619"/>
    </source>
</evidence>
<comment type="catalytic activity">
    <reaction evidence="12 14">
        <text>5-amino-6-(5-phospho-D-ribitylamino)uracil + NADP(+) = 5-amino-6-(5-phospho-D-ribosylamino)uracil + NADPH + H(+)</text>
        <dbReference type="Rhea" id="RHEA:17845"/>
        <dbReference type="ChEBI" id="CHEBI:15378"/>
        <dbReference type="ChEBI" id="CHEBI:57783"/>
        <dbReference type="ChEBI" id="CHEBI:58349"/>
        <dbReference type="ChEBI" id="CHEBI:58421"/>
        <dbReference type="ChEBI" id="CHEBI:58453"/>
        <dbReference type="EC" id="1.1.1.193"/>
    </reaction>
</comment>
<dbReference type="PIRSF" id="PIRSF006769">
    <property type="entry name" value="RibD"/>
    <property type="match status" value="1"/>
</dbReference>
<evidence type="ECO:0000313" key="16">
    <source>
        <dbReference type="EMBL" id="GGO04746.1"/>
    </source>
</evidence>
<dbReference type="InterPro" id="IPR004794">
    <property type="entry name" value="Eubact_RibD"/>
</dbReference>
<comment type="pathway">
    <text evidence="2 14">Cofactor biosynthesis; riboflavin biosynthesis; 5-amino-6-(D-ribitylamino)uracil from GTP: step 2/4.</text>
</comment>
<keyword evidence="9 14" id="KW-0521">NADP</keyword>
<gene>
    <name evidence="16" type="ORF">GCM10010969_30310</name>
</gene>
<evidence type="ECO:0000259" key="15">
    <source>
        <dbReference type="PROSITE" id="PS51747"/>
    </source>
</evidence>
<evidence type="ECO:0000256" key="9">
    <source>
        <dbReference type="ARBA" id="ARBA00022857"/>
    </source>
</evidence>
<comment type="pathway">
    <text evidence="3 14">Cofactor biosynthesis; riboflavin biosynthesis; 5-amino-6-(D-ribitylamino)uracil from GTP: step 3/4.</text>
</comment>
<dbReference type="SUPFAM" id="SSF53597">
    <property type="entry name" value="Dihydrofolate reductase-like"/>
    <property type="match status" value="1"/>
</dbReference>
<comment type="similarity">
    <text evidence="5 14">In the C-terminal section; belongs to the HTP reductase family.</text>
</comment>
<comment type="function">
    <text evidence="1 14">Converts 2,5-diamino-6-(ribosylamino)-4(3h)-pyrimidinone 5'-phosphate into 5-amino-6-(ribosylamino)-2,4(1h,3h)-pyrimidinedione 5'-phosphate.</text>
</comment>
<dbReference type="PANTHER" id="PTHR38011">
    <property type="entry name" value="DIHYDROFOLATE REDUCTASE FAMILY PROTEIN (AFU_ORTHOLOGUE AFUA_8G06820)"/>
    <property type="match status" value="1"/>
</dbReference>
<dbReference type="Pfam" id="PF00383">
    <property type="entry name" value="dCMP_cyt_deam_1"/>
    <property type="match status" value="1"/>
</dbReference>
<dbReference type="PROSITE" id="PS00903">
    <property type="entry name" value="CYT_DCMP_DEAMINASES_1"/>
    <property type="match status" value="1"/>
</dbReference>
<accession>A0ABQ2L8K0</accession>
<evidence type="ECO:0000256" key="13">
    <source>
        <dbReference type="ARBA" id="ARBA00049886"/>
    </source>
</evidence>
<dbReference type="Gene3D" id="3.40.140.10">
    <property type="entry name" value="Cytidine Deaminase, domain 2"/>
    <property type="match status" value="1"/>
</dbReference>
<evidence type="ECO:0000256" key="12">
    <source>
        <dbReference type="ARBA" id="ARBA00049861"/>
    </source>
</evidence>
<evidence type="ECO:0000256" key="3">
    <source>
        <dbReference type="ARBA" id="ARBA00004910"/>
    </source>
</evidence>
<comment type="caution">
    <text evidence="16">The sequence shown here is derived from an EMBL/GenBank/DDBJ whole genome shotgun (WGS) entry which is preliminary data.</text>
</comment>
<evidence type="ECO:0000256" key="8">
    <source>
        <dbReference type="ARBA" id="ARBA00022833"/>
    </source>
</evidence>
<dbReference type="Proteomes" id="UP000606653">
    <property type="component" value="Unassembled WGS sequence"/>
</dbReference>
<evidence type="ECO:0000256" key="5">
    <source>
        <dbReference type="ARBA" id="ARBA00007417"/>
    </source>
</evidence>